<keyword evidence="4 7" id="KW-1133">Transmembrane helix</keyword>
<evidence type="ECO:0000256" key="7">
    <source>
        <dbReference type="SAM" id="Phobius"/>
    </source>
</evidence>
<gene>
    <name evidence="8" type="ORF">IEZ26_03000</name>
</gene>
<protein>
    <submittedName>
        <fullName evidence="8">YihY/virulence factor BrkB family protein</fullName>
    </submittedName>
</protein>
<evidence type="ECO:0000256" key="4">
    <source>
        <dbReference type="ARBA" id="ARBA00022989"/>
    </source>
</evidence>
<keyword evidence="3 7" id="KW-0812">Transmembrane</keyword>
<dbReference type="NCBIfam" id="TIGR00765">
    <property type="entry name" value="yihY_not_rbn"/>
    <property type="match status" value="1"/>
</dbReference>
<evidence type="ECO:0000256" key="3">
    <source>
        <dbReference type="ARBA" id="ARBA00022692"/>
    </source>
</evidence>
<dbReference type="Pfam" id="PF03631">
    <property type="entry name" value="Virul_fac_BrkB"/>
    <property type="match status" value="1"/>
</dbReference>
<dbReference type="RefSeq" id="WP_191193431.1">
    <property type="nucleotide sequence ID" value="NZ_JACXYZ010000001.1"/>
</dbReference>
<feature type="transmembrane region" description="Helical" evidence="7">
    <location>
        <begin position="210"/>
        <end position="233"/>
    </location>
</feature>
<keyword evidence="5 7" id="KW-0472">Membrane</keyword>
<feature type="transmembrane region" description="Helical" evidence="7">
    <location>
        <begin position="245"/>
        <end position="269"/>
    </location>
</feature>
<reference evidence="8 9" key="1">
    <citation type="submission" date="2020-09" db="EMBL/GenBank/DDBJ databases">
        <title>novel species in genus Nocardioides.</title>
        <authorList>
            <person name="Zhang G."/>
        </authorList>
    </citation>
    <scope>NUCLEOTIDE SEQUENCE [LARGE SCALE GENOMIC DNA]</scope>
    <source>
        <strain evidence="8 9">KCTC 39551</strain>
    </source>
</reference>
<evidence type="ECO:0000313" key="8">
    <source>
        <dbReference type="EMBL" id="MBD3923574.1"/>
    </source>
</evidence>
<accession>A0ABR8N5Y7</accession>
<dbReference type="EMBL" id="JACXYZ010000001">
    <property type="protein sequence ID" value="MBD3923574.1"/>
    <property type="molecule type" value="Genomic_DNA"/>
</dbReference>
<organism evidence="8 9">
    <name type="scientific">Nocardioides cavernae</name>
    <dbReference type="NCBI Taxonomy" id="1921566"/>
    <lineage>
        <taxon>Bacteria</taxon>
        <taxon>Bacillati</taxon>
        <taxon>Actinomycetota</taxon>
        <taxon>Actinomycetes</taxon>
        <taxon>Propionibacteriales</taxon>
        <taxon>Nocardioidaceae</taxon>
        <taxon>Nocardioides</taxon>
    </lineage>
</organism>
<dbReference type="PIRSF" id="PIRSF035875">
    <property type="entry name" value="RNase_BN"/>
    <property type="match status" value="1"/>
</dbReference>
<feature type="transmembrane region" description="Helical" evidence="7">
    <location>
        <begin position="125"/>
        <end position="148"/>
    </location>
</feature>
<evidence type="ECO:0000313" key="9">
    <source>
        <dbReference type="Proteomes" id="UP000618818"/>
    </source>
</evidence>
<dbReference type="InterPro" id="IPR017039">
    <property type="entry name" value="Virul_fac_BrkB"/>
</dbReference>
<keyword evidence="9" id="KW-1185">Reference proteome</keyword>
<feature type="compositionally biased region" description="Basic and acidic residues" evidence="6">
    <location>
        <begin position="329"/>
        <end position="359"/>
    </location>
</feature>
<feature type="transmembrane region" description="Helical" evidence="7">
    <location>
        <begin position="169"/>
        <end position="190"/>
    </location>
</feature>
<evidence type="ECO:0000256" key="2">
    <source>
        <dbReference type="ARBA" id="ARBA00022475"/>
    </source>
</evidence>
<feature type="region of interest" description="Disordered" evidence="6">
    <location>
        <begin position="1"/>
        <end position="35"/>
    </location>
</feature>
<feature type="region of interest" description="Disordered" evidence="6">
    <location>
        <begin position="319"/>
        <end position="359"/>
    </location>
</feature>
<dbReference type="PANTHER" id="PTHR30213:SF0">
    <property type="entry name" value="UPF0761 MEMBRANE PROTEIN YIHY"/>
    <property type="match status" value="1"/>
</dbReference>
<proteinExistence type="predicted"/>
<feature type="transmembrane region" description="Helical" evidence="7">
    <location>
        <begin position="281"/>
        <end position="302"/>
    </location>
</feature>
<feature type="compositionally biased region" description="Basic and acidic residues" evidence="6">
    <location>
        <begin position="10"/>
        <end position="20"/>
    </location>
</feature>
<dbReference type="Proteomes" id="UP000618818">
    <property type="component" value="Unassembled WGS sequence"/>
</dbReference>
<comment type="caution">
    <text evidence="8">The sequence shown here is derived from an EMBL/GenBank/DDBJ whole genome shotgun (WGS) entry which is preliminary data.</text>
</comment>
<name>A0ABR8N5Y7_9ACTN</name>
<evidence type="ECO:0000256" key="6">
    <source>
        <dbReference type="SAM" id="MobiDB-lite"/>
    </source>
</evidence>
<evidence type="ECO:0000256" key="5">
    <source>
        <dbReference type="ARBA" id="ARBA00023136"/>
    </source>
</evidence>
<comment type="subcellular location">
    <subcellularLocation>
        <location evidence="1">Cell membrane</location>
        <topology evidence="1">Multi-pass membrane protein</topology>
    </subcellularLocation>
</comment>
<sequence length="359" mass="38443">MTNRSTSTDGESRSEERERTAPAPDAPGKPDSPADIAKPTWVYALRKTVREFMDDECTDLAAALTYYAVLALFPAAIALLSLVGLVGQQQQTVDTLLQILRDIGASSAADTLEPTLTNLAASQGAGLALVIGLATALWSASGYVGAFGRGMNRIYEIDEGRPIWKLRPTMLLVTLVTVVLVAVVAVGLVLTGPAAEAVGSAIGLESAAVTVWSIAKWPVLLAVVVLIVALLYYATPNVKQPKFRWISVGAIVAIVAWVIASAAFGFYVANFSSYDKTYGSLAGVIAFLLWLWITNLALLFGAELDAELERGRQLQAGIAAEEELQLPPRDTRKSDKAAAKVQEDIERGRKLRESQGRRS</sequence>
<dbReference type="PANTHER" id="PTHR30213">
    <property type="entry name" value="INNER MEMBRANE PROTEIN YHJD"/>
    <property type="match status" value="1"/>
</dbReference>
<evidence type="ECO:0000256" key="1">
    <source>
        <dbReference type="ARBA" id="ARBA00004651"/>
    </source>
</evidence>
<keyword evidence="2" id="KW-1003">Cell membrane</keyword>
<feature type="transmembrane region" description="Helical" evidence="7">
    <location>
        <begin position="60"/>
        <end position="86"/>
    </location>
</feature>